<evidence type="ECO:0000256" key="1">
    <source>
        <dbReference type="ARBA" id="ARBA00009463"/>
    </source>
</evidence>
<evidence type="ECO:0000256" key="2">
    <source>
        <dbReference type="ARBA" id="ARBA00023002"/>
    </source>
</evidence>
<evidence type="ECO:0000259" key="3">
    <source>
        <dbReference type="Pfam" id="PF00725"/>
    </source>
</evidence>
<dbReference type="GO" id="GO:0050104">
    <property type="term" value="F:L-gulonate 3-dehydrogenase activity"/>
    <property type="evidence" value="ECO:0007669"/>
    <property type="project" value="TreeGrafter"/>
</dbReference>
<dbReference type="InterPro" id="IPR006176">
    <property type="entry name" value="3-OHacyl-CoA_DH_NAD-bd"/>
</dbReference>
<dbReference type="PROSITE" id="PS00067">
    <property type="entry name" value="3HCDH"/>
    <property type="match status" value="1"/>
</dbReference>
<dbReference type="GO" id="GO:0070403">
    <property type="term" value="F:NAD+ binding"/>
    <property type="evidence" value="ECO:0007669"/>
    <property type="project" value="InterPro"/>
</dbReference>
<dbReference type="GO" id="GO:0006631">
    <property type="term" value="P:fatty acid metabolic process"/>
    <property type="evidence" value="ECO:0007669"/>
    <property type="project" value="InterPro"/>
</dbReference>
<feature type="domain" description="3-hydroxyacyl-CoA dehydrogenase C-terminal" evidence="3">
    <location>
        <begin position="189"/>
        <end position="235"/>
    </location>
</feature>
<dbReference type="Gene3D" id="1.10.1040.10">
    <property type="entry name" value="N-(1-d-carboxylethyl)-l-norvaline Dehydrogenase, domain 2"/>
    <property type="match status" value="1"/>
</dbReference>
<dbReference type="EMBL" id="LFZO01000017">
    <property type="protein sequence ID" value="KXT17596.1"/>
    <property type="molecule type" value="Genomic_DNA"/>
</dbReference>
<dbReference type="PANTHER" id="PTHR48075:SF1">
    <property type="entry name" value="LAMBDA-CRYSTALLIN HOMOLOG"/>
    <property type="match status" value="1"/>
</dbReference>
<dbReference type="PANTHER" id="PTHR48075">
    <property type="entry name" value="3-HYDROXYACYL-COA DEHYDROGENASE FAMILY PROTEIN"/>
    <property type="match status" value="1"/>
</dbReference>
<evidence type="ECO:0000313" key="6">
    <source>
        <dbReference type="Proteomes" id="UP000073492"/>
    </source>
</evidence>
<accession>A0A139ISR2</accession>
<comment type="similarity">
    <text evidence="1">Belongs to the 3-hydroxyacyl-CoA dehydrogenase family.</text>
</comment>
<dbReference type="Gene3D" id="3.40.50.720">
    <property type="entry name" value="NAD(P)-binding Rossmann-like Domain"/>
    <property type="match status" value="1"/>
</dbReference>
<dbReference type="Pfam" id="PF00725">
    <property type="entry name" value="3HCDH"/>
    <property type="match status" value="1"/>
</dbReference>
<dbReference type="OrthoDB" id="2021159at2759"/>
<comment type="caution">
    <text evidence="5">The sequence shown here is derived from an EMBL/GenBank/DDBJ whole genome shotgun (WGS) entry which is preliminary data.</text>
</comment>
<dbReference type="InterPro" id="IPR008927">
    <property type="entry name" value="6-PGluconate_DH-like_C_sf"/>
</dbReference>
<dbReference type="AlphaFoldDB" id="A0A139ISR2"/>
<dbReference type="SUPFAM" id="SSF48179">
    <property type="entry name" value="6-phosphogluconate dehydrogenase C-terminal domain-like"/>
    <property type="match status" value="1"/>
</dbReference>
<dbReference type="SUPFAM" id="SSF51735">
    <property type="entry name" value="NAD(P)-binding Rossmann-fold domains"/>
    <property type="match status" value="1"/>
</dbReference>
<dbReference type="InterPro" id="IPR036291">
    <property type="entry name" value="NAD(P)-bd_dom_sf"/>
</dbReference>
<evidence type="ECO:0000259" key="4">
    <source>
        <dbReference type="Pfam" id="PF02737"/>
    </source>
</evidence>
<sequence>MTQGDIKKVLVVGTGVIGSSWTTLFLAKGHKVIVSDPAPGAKEKLAEFIESEWPRMQRVGAVEHADPGSYQFVEDISTATLDDIDFVQENAPERPDFKTRLIKSLDSRLSKDVIIASSSSGIPSSKFIGECKVAPERVLIGHPFNPPHLIPLVEVVPHPDTSQDAVERAIEFYKSLGKAPVLIKKETPGFLANRLQAAVLTEAYSLVSRGIASPKDVDTAMSTGPGLRWALAGPYATNILAGVASDDPFKHFIEHLGPAVHGWKKDMDEQKFEFREEEVEQLLDNVRPFQQKLDHEGVRSDMGDGLIELLDMKKDKKYLM</sequence>
<dbReference type="Pfam" id="PF02737">
    <property type="entry name" value="3HCDH_N"/>
    <property type="match status" value="1"/>
</dbReference>
<dbReference type="STRING" id="113226.A0A139ISR2"/>
<protein>
    <recommendedName>
        <fullName evidence="7">3-hydroxyacyl-CoA dehydrogenase NAD binding domain-containing protein</fullName>
    </recommendedName>
</protein>
<evidence type="ECO:0000313" key="5">
    <source>
        <dbReference type="EMBL" id="KXT17596.1"/>
    </source>
</evidence>
<evidence type="ECO:0008006" key="7">
    <source>
        <dbReference type="Google" id="ProtNLM"/>
    </source>
</evidence>
<gene>
    <name evidence="5" type="ORF">AC579_10138</name>
</gene>
<keyword evidence="6" id="KW-1185">Reference proteome</keyword>
<feature type="domain" description="3-hydroxyacyl-CoA dehydrogenase NAD binding" evidence="4">
    <location>
        <begin position="8"/>
        <end position="185"/>
    </location>
</feature>
<dbReference type="Proteomes" id="UP000073492">
    <property type="component" value="Unassembled WGS sequence"/>
</dbReference>
<reference evidence="5 6" key="1">
    <citation type="submission" date="2015-07" db="EMBL/GenBank/DDBJ databases">
        <title>Comparative genomics of the Sigatoka disease complex on banana suggests a link between parallel evolutionary changes in Pseudocercospora fijiensis and Pseudocercospora eumusae and increased virulence on the banana host.</title>
        <authorList>
            <person name="Chang T.-C."/>
            <person name="Salvucci A."/>
            <person name="Crous P.W."/>
            <person name="Stergiopoulos I."/>
        </authorList>
    </citation>
    <scope>NUCLEOTIDE SEQUENCE [LARGE SCALE GENOMIC DNA]</scope>
    <source>
        <strain evidence="5 6">CBS 116634</strain>
    </source>
</reference>
<dbReference type="InterPro" id="IPR013328">
    <property type="entry name" value="6PGD_dom2"/>
</dbReference>
<name>A0A139ISR2_9PEZI</name>
<dbReference type="InterPro" id="IPR006180">
    <property type="entry name" value="3-OHacyl-CoA_DH_CS"/>
</dbReference>
<keyword evidence="2" id="KW-0560">Oxidoreductase</keyword>
<organism evidence="5 6">
    <name type="scientific">Pseudocercospora musae</name>
    <dbReference type="NCBI Taxonomy" id="113226"/>
    <lineage>
        <taxon>Eukaryota</taxon>
        <taxon>Fungi</taxon>
        <taxon>Dikarya</taxon>
        <taxon>Ascomycota</taxon>
        <taxon>Pezizomycotina</taxon>
        <taxon>Dothideomycetes</taxon>
        <taxon>Dothideomycetidae</taxon>
        <taxon>Mycosphaerellales</taxon>
        <taxon>Mycosphaerellaceae</taxon>
        <taxon>Pseudocercospora</taxon>
    </lineage>
</organism>
<dbReference type="InterPro" id="IPR006108">
    <property type="entry name" value="3HC_DH_C"/>
</dbReference>
<proteinExistence type="inferred from homology"/>